<organism evidence="4 5">
    <name type="scientific">Cylindrospermopsis raciborskii CENA303</name>
    <dbReference type="NCBI Taxonomy" id="1170769"/>
    <lineage>
        <taxon>Bacteria</taxon>
        <taxon>Bacillati</taxon>
        <taxon>Cyanobacteriota</taxon>
        <taxon>Cyanophyceae</taxon>
        <taxon>Nostocales</taxon>
        <taxon>Aphanizomenonaceae</taxon>
        <taxon>Cylindrospermopsis</taxon>
    </lineage>
</organism>
<dbReference type="PANTHER" id="PTHR36852">
    <property type="entry name" value="PROTEIN GVPL 2"/>
    <property type="match status" value="1"/>
</dbReference>
<evidence type="ECO:0000256" key="3">
    <source>
        <dbReference type="ARBA" id="ARBA00035643"/>
    </source>
</evidence>
<evidence type="ECO:0000313" key="5">
    <source>
        <dbReference type="Proteomes" id="UP000192997"/>
    </source>
</evidence>
<dbReference type="EMBL" id="NBYN01000060">
    <property type="protein sequence ID" value="OSO88129.1"/>
    <property type="molecule type" value="Genomic_DNA"/>
</dbReference>
<dbReference type="AlphaFoldDB" id="A0A1X4G3N6"/>
<dbReference type="PANTHER" id="PTHR36852:SF1">
    <property type="entry name" value="PROTEIN GVPL 2"/>
    <property type="match status" value="1"/>
</dbReference>
<evidence type="ECO:0000256" key="2">
    <source>
        <dbReference type="ARBA" id="ARBA00035108"/>
    </source>
</evidence>
<dbReference type="Pfam" id="PF06386">
    <property type="entry name" value="GvpL_GvpF"/>
    <property type="match status" value="1"/>
</dbReference>
<comment type="subcellular location">
    <subcellularLocation>
        <location evidence="2">Gas vesicle</location>
    </subcellularLocation>
</comment>
<dbReference type="GO" id="GO:0031411">
    <property type="term" value="C:gas vesicle"/>
    <property type="evidence" value="ECO:0007669"/>
    <property type="project" value="UniProtKB-SubCell"/>
</dbReference>
<gene>
    <name evidence="4" type="ORF">B7O87_14250</name>
</gene>
<comment type="caution">
    <text evidence="4">The sequence shown here is derived from an EMBL/GenBank/DDBJ whole genome shotgun (WGS) entry which is preliminary data.</text>
</comment>
<protein>
    <submittedName>
        <fullName evidence="4">Protein gvpF/L</fullName>
    </submittedName>
</protein>
<evidence type="ECO:0000313" key="4">
    <source>
        <dbReference type="EMBL" id="OSO88129.1"/>
    </source>
</evidence>
<name>A0A1X4G3N6_9CYAN</name>
<proteinExistence type="inferred from homology"/>
<evidence type="ECO:0000256" key="1">
    <source>
        <dbReference type="ARBA" id="ARBA00022987"/>
    </source>
</evidence>
<dbReference type="Proteomes" id="UP000192997">
    <property type="component" value="Unassembled WGS sequence"/>
</dbReference>
<dbReference type="RefSeq" id="WP_085729041.1">
    <property type="nucleotide sequence ID" value="NZ_NBYN01000060.1"/>
</dbReference>
<sequence length="247" mass="28596">MSSNGLYLYGILPKPLAHDLTLEGLDKQPVKTQDVNGFVFLYSHALQKQYLASRRNLLAHERVLEQVMQEGCRTLLPLRFGLVVKDWQEISNQLINPSEGQLYQLFEKLAGQREVSVKILWDTKSELQMMMDSNPDLKRQRDAMEGKNLSMDEVIQIGQLIESNLMQRKEGVIQVFREELQPFAKDVVENEPMMEEMIYNAAFLIPWDAESAFSDRVESIDKQFGDRLRIRYNNFTAPYTFAQLSPS</sequence>
<comment type="similarity">
    <text evidence="3">Belongs to the gas vesicle GvpF/GvpL family.</text>
</comment>
<dbReference type="InterPro" id="IPR009430">
    <property type="entry name" value="GvpL/GvpF"/>
</dbReference>
<dbReference type="GO" id="GO:0031412">
    <property type="term" value="P:gas vesicle organization"/>
    <property type="evidence" value="ECO:0007669"/>
    <property type="project" value="InterPro"/>
</dbReference>
<reference evidence="5" key="1">
    <citation type="submission" date="2017-04" db="EMBL/GenBank/DDBJ databases">
        <authorList>
            <person name="Abreu V.A."/>
            <person name="Popin R.V."/>
            <person name="Rigonato J."/>
            <person name="Andreote A.P."/>
            <person name="Schaker P.C."/>
            <person name="Hoff-Risseti C."/>
            <person name="Alvarenga D.O."/>
            <person name="Varani A.M."/>
            <person name="Fiore M.F."/>
        </authorList>
    </citation>
    <scope>NUCLEOTIDE SEQUENCE [LARGE SCALE GENOMIC DNA]</scope>
    <source>
        <strain evidence="5">CENA303</strain>
    </source>
</reference>
<keyword evidence="1" id="KW-0304">Gas vesicle</keyword>
<accession>A0A1X4G3N6</accession>